<organism evidence="2 3">
    <name type="scientific">Microterricola pindariensis</name>
    <dbReference type="NCBI Taxonomy" id="478010"/>
    <lineage>
        <taxon>Bacteria</taxon>
        <taxon>Bacillati</taxon>
        <taxon>Actinomycetota</taxon>
        <taxon>Actinomycetes</taxon>
        <taxon>Micrococcales</taxon>
        <taxon>Microbacteriaceae</taxon>
        <taxon>Microterricola</taxon>
    </lineage>
</organism>
<accession>A0ABX5AS11</accession>
<proteinExistence type="predicted"/>
<evidence type="ECO:0000313" key="2">
    <source>
        <dbReference type="EMBL" id="PPL15208.1"/>
    </source>
</evidence>
<gene>
    <name evidence="2" type="ORF">GY24_14690</name>
</gene>
<feature type="transmembrane region" description="Helical" evidence="1">
    <location>
        <begin position="61"/>
        <end position="84"/>
    </location>
</feature>
<reference evidence="2 3" key="1">
    <citation type="journal article" date="2008" name="Int. J. Syst. Evol. Microbiol.">
        <title>Leifsonia pindariensis sp. nov., isolated from the Pindari glacier of the Indian Himalayas, and emended description of the genus Leifsonia.</title>
        <authorList>
            <person name="Reddy G.S."/>
            <person name="Prabagaran S.R."/>
            <person name="Shivaji S."/>
        </authorList>
    </citation>
    <scope>NUCLEOTIDE SEQUENCE [LARGE SCALE GENOMIC DNA]</scope>
    <source>
        <strain evidence="2 3">PON 10</strain>
    </source>
</reference>
<dbReference type="InterPro" id="IPR046291">
    <property type="entry name" value="DUF6328"/>
</dbReference>
<comment type="caution">
    <text evidence="2">The sequence shown here is derived from an EMBL/GenBank/DDBJ whole genome shotgun (WGS) entry which is preliminary data.</text>
</comment>
<dbReference type="RefSeq" id="WP_104477019.1">
    <property type="nucleotide sequence ID" value="NZ_MPZN01000067.1"/>
</dbReference>
<keyword evidence="3" id="KW-1185">Reference proteome</keyword>
<protein>
    <recommendedName>
        <fullName evidence="4">Sodium:proton antiporter</fullName>
    </recommendedName>
</protein>
<evidence type="ECO:0008006" key="4">
    <source>
        <dbReference type="Google" id="ProtNLM"/>
    </source>
</evidence>
<feature type="transmembrane region" description="Helical" evidence="1">
    <location>
        <begin position="130"/>
        <end position="151"/>
    </location>
</feature>
<dbReference type="Proteomes" id="UP000237755">
    <property type="component" value="Unassembled WGS sequence"/>
</dbReference>
<dbReference type="Pfam" id="PF19853">
    <property type="entry name" value="DUF6328"/>
    <property type="match status" value="1"/>
</dbReference>
<feature type="transmembrane region" description="Helical" evidence="1">
    <location>
        <begin position="104"/>
        <end position="124"/>
    </location>
</feature>
<keyword evidence="1" id="KW-1133">Transmembrane helix</keyword>
<evidence type="ECO:0000256" key="1">
    <source>
        <dbReference type="SAM" id="Phobius"/>
    </source>
</evidence>
<name>A0ABX5AS11_9MICO</name>
<dbReference type="EMBL" id="MPZN01000067">
    <property type="protein sequence ID" value="PPL15208.1"/>
    <property type="molecule type" value="Genomic_DNA"/>
</dbReference>
<sequence>MTGVDPDGSDPGESRRERLDRNWSELLQELRVVQTGTQIITGFLLAAVFQSRFTELDTFQLATYLCLVITSVVTTIAGLAPVSLHRYLFRKRAKEQVVAYADRFARITLVGVAITVVGITLLIFDFVLGRAWGIGLAVAVGALLVLCWVIAPQRARAADRAADAAAAAAARE</sequence>
<keyword evidence="1" id="KW-0812">Transmembrane</keyword>
<evidence type="ECO:0000313" key="3">
    <source>
        <dbReference type="Proteomes" id="UP000237755"/>
    </source>
</evidence>
<keyword evidence="1" id="KW-0472">Membrane</keyword>